<reference evidence="2 3" key="1">
    <citation type="submission" date="2024-09" db="EMBL/GenBank/DDBJ databases">
        <title>A chromosome-level genome assembly of Gray's grenadier anchovy, Coilia grayii.</title>
        <authorList>
            <person name="Fu Z."/>
        </authorList>
    </citation>
    <scope>NUCLEOTIDE SEQUENCE [LARGE SCALE GENOMIC DNA]</scope>
    <source>
        <strain evidence="2">G4</strain>
        <tissue evidence="2">Muscle</tissue>
    </source>
</reference>
<accession>A0ABD1K7B2</accession>
<comment type="caution">
    <text evidence="2">The sequence shown here is derived from an EMBL/GenBank/DDBJ whole genome shotgun (WGS) entry which is preliminary data.</text>
</comment>
<organism evidence="2 3">
    <name type="scientific">Coilia grayii</name>
    <name type="common">Gray's grenadier anchovy</name>
    <dbReference type="NCBI Taxonomy" id="363190"/>
    <lineage>
        <taxon>Eukaryota</taxon>
        <taxon>Metazoa</taxon>
        <taxon>Chordata</taxon>
        <taxon>Craniata</taxon>
        <taxon>Vertebrata</taxon>
        <taxon>Euteleostomi</taxon>
        <taxon>Actinopterygii</taxon>
        <taxon>Neopterygii</taxon>
        <taxon>Teleostei</taxon>
        <taxon>Clupei</taxon>
        <taxon>Clupeiformes</taxon>
        <taxon>Clupeoidei</taxon>
        <taxon>Engraulidae</taxon>
        <taxon>Coilinae</taxon>
        <taxon>Coilia</taxon>
    </lineage>
</organism>
<gene>
    <name evidence="2" type="ORF">ACEWY4_009741</name>
</gene>
<dbReference type="Proteomes" id="UP001591681">
    <property type="component" value="Unassembled WGS sequence"/>
</dbReference>
<sequence>MCSSLINIPPSVQRPFVHFVCGIKCYLHTLFMYTYLEWCFCHCVTGETVEHAPTVTPLNYVGKITTNTVILTTPSCYFSNLTFCNQTDCEVWLVPALNSSISTFDADKRNSNVLSLSPYPSAFTTNTSKNYFVTKVGLLKDFLCPSTSGRAYFRVGSEGNCPTANCNGVLPEGSTVNFKYLLLDPTNNTILAETKWSDDISLHTLQSLDAIDDSLPGRSAAMVVITTILSVAAFLLLVLLLTMVMLALCWDEKEPISALGSLRIPQYDTHHFKDTAPHVNPSFELDPKDN</sequence>
<keyword evidence="1" id="KW-1133">Transmembrane helix</keyword>
<keyword evidence="1" id="KW-0472">Membrane</keyword>
<evidence type="ECO:0000256" key="1">
    <source>
        <dbReference type="SAM" id="Phobius"/>
    </source>
</evidence>
<dbReference type="EMBL" id="JBHFQA010000008">
    <property type="protein sequence ID" value="KAL2095022.1"/>
    <property type="molecule type" value="Genomic_DNA"/>
</dbReference>
<name>A0ABD1K7B2_9TELE</name>
<keyword evidence="1" id="KW-0812">Transmembrane</keyword>
<dbReference type="PANTHER" id="PTHR15446">
    <property type="entry name" value="UROPLAKIN III"/>
    <property type="match status" value="1"/>
</dbReference>
<keyword evidence="3" id="KW-1185">Reference proteome</keyword>
<dbReference type="InterPro" id="IPR024831">
    <property type="entry name" value="Uroplakin-3"/>
</dbReference>
<proteinExistence type="predicted"/>
<evidence type="ECO:0000313" key="2">
    <source>
        <dbReference type="EMBL" id="KAL2095022.1"/>
    </source>
</evidence>
<feature type="transmembrane region" description="Helical" evidence="1">
    <location>
        <begin position="220"/>
        <end position="250"/>
    </location>
</feature>
<dbReference type="AlphaFoldDB" id="A0ABD1K7B2"/>
<evidence type="ECO:0000313" key="3">
    <source>
        <dbReference type="Proteomes" id="UP001591681"/>
    </source>
</evidence>
<protein>
    <submittedName>
        <fullName evidence="2">Uncharacterized protein</fullName>
    </submittedName>
</protein>
<dbReference type="PANTHER" id="PTHR15446:SF2">
    <property type="entry name" value="UROPLAKIN-3B-LIKE PROTEIN 1-RELATED"/>
    <property type="match status" value="1"/>
</dbReference>